<dbReference type="InterPro" id="IPR036179">
    <property type="entry name" value="Ig-like_dom_sf"/>
</dbReference>
<dbReference type="InterPro" id="IPR013098">
    <property type="entry name" value="Ig_I-set"/>
</dbReference>
<proteinExistence type="predicted"/>
<dbReference type="PANTHER" id="PTHR47633">
    <property type="entry name" value="IMMUNOGLOBULIN"/>
    <property type="match status" value="1"/>
</dbReference>
<evidence type="ECO:0000313" key="5">
    <source>
        <dbReference type="Proteomes" id="UP000001038"/>
    </source>
</evidence>
<reference evidence="4" key="3">
    <citation type="submission" date="2025-09" db="UniProtKB">
        <authorList>
            <consortium name="Ensembl"/>
        </authorList>
    </citation>
    <scope>IDENTIFICATION</scope>
    <source>
        <strain evidence="4">Hd-rR</strain>
    </source>
</reference>
<dbReference type="InterPro" id="IPR007110">
    <property type="entry name" value="Ig-like_dom"/>
</dbReference>
<evidence type="ECO:0000259" key="3">
    <source>
        <dbReference type="PROSITE" id="PS50835"/>
    </source>
</evidence>
<feature type="transmembrane region" description="Helical" evidence="2">
    <location>
        <begin position="12"/>
        <end position="29"/>
    </location>
</feature>
<keyword evidence="2" id="KW-0472">Membrane</keyword>
<dbReference type="CDD" id="cd00096">
    <property type="entry name" value="Ig"/>
    <property type="match status" value="2"/>
</dbReference>
<evidence type="ECO:0000313" key="4">
    <source>
        <dbReference type="Ensembl" id="ENSORLP00000026828.1"/>
    </source>
</evidence>
<organism evidence="4 5">
    <name type="scientific">Oryzias latipes</name>
    <name type="common">Japanese rice fish</name>
    <name type="synonym">Japanese killifish</name>
    <dbReference type="NCBI Taxonomy" id="8090"/>
    <lineage>
        <taxon>Eukaryota</taxon>
        <taxon>Metazoa</taxon>
        <taxon>Chordata</taxon>
        <taxon>Craniata</taxon>
        <taxon>Vertebrata</taxon>
        <taxon>Euteleostomi</taxon>
        <taxon>Actinopterygii</taxon>
        <taxon>Neopterygii</taxon>
        <taxon>Teleostei</taxon>
        <taxon>Neoteleostei</taxon>
        <taxon>Acanthomorphata</taxon>
        <taxon>Ovalentaria</taxon>
        <taxon>Atherinomorphae</taxon>
        <taxon>Beloniformes</taxon>
        <taxon>Adrianichthyidae</taxon>
        <taxon>Oryziinae</taxon>
        <taxon>Oryzias</taxon>
    </lineage>
</organism>
<name>A0A3B3H6J7_ORYLA</name>
<dbReference type="Gene3D" id="2.60.40.10">
    <property type="entry name" value="Immunoglobulins"/>
    <property type="match status" value="6"/>
</dbReference>
<feature type="domain" description="Ig-like" evidence="3">
    <location>
        <begin position="235"/>
        <end position="305"/>
    </location>
</feature>
<dbReference type="InterPro" id="IPR003599">
    <property type="entry name" value="Ig_sub"/>
</dbReference>
<dbReference type="SMART" id="SM00408">
    <property type="entry name" value="IGc2"/>
    <property type="match status" value="6"/>
</dbReference>
<dbReference type="GO" id="GO:0055013">
    <property type="term" value="P:cardiac muscle cell development"/>
    <property type="evidence" value="ECO:0007669"/>
    <property type="project" value="UniProtKB-ARBA"/>
</dbReference>
<evidence type="ECO:0000256" key="2">
    <source>
        <dbReference type="SAM" id="Phobius"/>
    </source>
</evidence>
<dbReference type="InterPro" id="IPR013783">
    <property type="entry name" value="Ig-like_fold"/>
</dbReference>
<reference evidence="4" key="2">
    <citation type="submission" date="2025-08" db="UniProtKB">
        <authorList>
            <consortium name="Ensembl"/>
        </authorList>
    </citation>
    <scope>IDENTIFICATION</scope>
    <source>
        <strain evidence="4">Hd-rR</strain>
    </source>
</reference>
<dbReference type="FunFam" id="2.60.40.10:FF:000107">
    <property type="entry name" value="Myosin, light chain kinase a"/>
    <property type="match status" value="2"/>
</dbReference>
<dbReference type="Pfam" id="PF07679">
    <property type="entry name" value="I-set"/>
    <property type="match status" value="6"/>
</dbReference>
<feature type="domain" description="Ig-like" evidence="3">
    <location>
        <begin position="310"/>
        <end position="398"/>
    </location>
</feature>
<feature type="domain" description="Ig-like" evidence="3">
    <location>
        <begin position="32"/>
        <end position="120"/>
    </location>
</feature>
<dbReference type="GeneTree" id="ENSGT01110000267173"/>
<dbReference type="Ensembl" id="ENSORLT00000038377.1">
    <property type="protein sequence ID" value="ENSORLP00000026828.1"/>
    <property type="gene ID" value="ENSORLG00000027660.1"/>
</dbReference>
<keyword evidence="1" id="KW-0393">Immunoglobulin domain</keyword>
<feature type="domain" description="Ig-like" evidence="3">
    <location>
        <begin position="403"/>
        <end position="491"/>
    </location>
</feature>
<keyword evidence="2" id="KW-0812">Transmembrane</keyword>
<dbReference type="PROSITE" id="PS50835">
    <property type="entry name" value="IG_LIKE"/>
    <property type="match status" value="6"/>
</dbReference>
<reference evidence="4 5" key="1">
    <citation type="journal article" date="2007" name="Nature">
        <title>The medaka draft genome and insights into vertebrate genome evolution.</title>
        <authorList>
            <person name="Kasahara M."/>
            <person name="Naruse K."/>
            <person name="Sasaki S."/>
            <person name="Nakatani Y."/>
            <person name="Qu W."/>
            <person name="Ahsan B."/>
            <person name="Yamada T."/>
            <person name="Nagayasu Y."/>
            <person name="Doi K."/>
            <person name="Kasai Y."/>
            <person name="Jindo T."/>
            <person name="Kobayashi D."/>
            <person name="Shimada A."/>
            <person name="Toyoda A."/>
            <person name="Kuroki Y."/>
            <person name="Fujiyama A."/>
            <person name="Sasaki T."/>
            <person name="Shimizu A."/>
            <person name="Asakawa S."/>
            <person name="Shimizu N."/>
            <person name="Hashimoto S."/>
            <person name="Yang J."/>
            <person name="Lee Y."/>
            <person name="Matsushima K."/>
            <person name="Sugano S."/>
            <person name="Sakaizumi M."/>
            <person name="Narita T."/>
            <person name="Ohishi K."/>
            <person name="Haga S."/>
            <person name="Ohta F."/>
            <person name="Nomoto H."/>
            <person name="Nogata K."/>
            <person name="Morishita T."/>
            <person name="Endo T."/>
            <person name="Shin-I T."/>
            <person name="Takeda H."/>
            <person name="Morishita S."/>
            <person name="Kohara Y."/>
        </authorList>
    </citation>
    <scope>NUCLEOTIDE SEQUENCE [LARGE SCALE GENOMIC DNA]</scope>
    <source>
        <strain evidence="4 5">Hd-rR</strain>
    </source>
</reference>
<feature type="domain" description="Ig-like" evidence="3">
    <location>
        <begin position="125"/>
        <end position="213"/>
    </location>
</feature>
<keyword evidence="2" id="KW-1133">Transmembrane helix</keyword>
<dbReference type="STRING" id="8090.ENSORLP00000026828"/>
<dbReference type="InterPro" id="IPR003598">
    <property type="entry name" value="Ig_sub2"/>
</dbReference>
<dbReference type="FunFam" id="2.60.40.10:FF:000022">
    <property type="entry name" value="Cardiac titin"/>
    <property type="match status" value="4"/>
</dbReference>
<dbReference type="SMART" id="SM00409">
    <property type="entry name" value="IG"/>
    <property type="match status" value="5"/>
</dbReference>
<dbReference type="AlphaFoldDB" id="A0A3B3H6J7"/>
<accession>A0A3B3H6J7</accession>
<dbReference type="SUPFAM" id="SSF48726">
    <property type="entry name" value="Immunoglobulin"/>
    <property type="match status" value="6"/>
</dbReference>
<sequence length="660" mass="72818">MVQRRHRAHDWAHLFYWAGWNVLLLGALFKPPSFVKKLTNITVILGEEVTLMCKVSGSPPFTISWYHDGTEVQSGPNHEVSFSDNSCTLSIPTLKLSDSGVYKCKAVNKAGSCETTATLVVKEPPSFVVPPQPVEAMPGSKVTFSAIVKGSSPLKLRCFRGTKELLSGKDCEFSLKDNQVVLELLNVDRSHAGEYTCQIINDAGKESCAVNLSVKGQFLGKHLWLCLLHSLHSVFKCSYTGTPKITVNWYKDGQEIFASYKYNITTTESSCILECLSTDDKESAGKYSCQVSNDAGKDTTEAVVSILEPPYFLEKMEPMEVTAGDAVCLKCQVAGTPEIKVSWFKADGKVRSSPTCKLEYSKGVACLKLSKATKADVGEYTCKAENKIGSASSTCRLNAKTPPSFPKKITSVQETEGQPIRFECRVAGSSPIEVSWQKDGKPLTHGADFSMLYDDNTAVLEISRGEMRHSGEYTCVATNGVGSASCRAKLTLYPPIIDRKLSPQEVIVGDSIELECHITGSAPMKVTWSKDHKDIRTGGNYKISFVENTPHLTILKADKGDTGKYFCHASNDMGKDSCSADITLEKHPVTSAWAFLVGFKEKEGSYLHQKINNLMKMYRVKEEANSSKEIYCPQCSIMPNHCWFLLALNWFLRSSGEFEH</sequence>
<protein>
    <recommendedName>
        <fullName evidence="3">Ig-like domain-containing protein</fullName>
    </recommendedName>
</protein>
<feature type="domain" description="Ig-like" evidence="3">
    <location>
        <begin position="494"/>
        <end position="583"/>
    </location>
</feature>
<dbReference type="Proteomes" id="UP000001038">
    <property type="component" value="Chromosome 21"/>
</dbReference>
<keyword evidence="5" id="KW-1185">Reference proteome</keyword>
<dbReference type="Bgee" id="ENSORLG00000027660">
    <property type="expression patterns" value="Expressed in muscle tissue and 3 other cell types or tissues"/>
</dbReference>
<dbReference type="InParanoid" id="A0A3B3H6J7"/>
<dbReference type="GO" id="GO:0003007">
    <property type="term" value="P:heart morphogenesis"/>
    <property type="evidence" value="ECO:0007669"/>
    <property type="project" value="UniProtKB-ARBA"/>
</dbReference>
<evidence type="ECO:0000256" key="1">
    <source>
        <dbReference type="ARBA" id="ARBA00023319"/>
    </source>
</evidence>